<dbReference type="PROSITE" id="PS50234">
    <property type="entry name" value="VWFA"/>
    <property type="match status" value="1"/>
</dbReference>
<feature type="domain" description="VWFA" evidence="4">
    <location>
        <begin position="44"/>
        <end position="216"/>
    </location>
</feature>
<evidence type="ECO:0000313" key="5">
    <source>
        <dbReference type="EMBL" id="KAA6396089.1"/>
    </source>
</evidence>
<dbReference type="InterPro" id="IPR000504">
    <property type="entry name" value="RRM_dom"/>
</dbReference>
<accession>A0A5J4WPH3</accession>
<dbReference type="PROSITE" id="PS50102">
    <property type="entry name" value="RRM"/>
    <property type="match status" value="1"/>
</dbReference>
<feature type="region of interest" description="Disordered" evidence="2">
    <location>
        <begin position="653"/>
        <end position="699"/>
    </location>
</feature>
<reference evidence="5 6" key="1">
    <citation type="submission" date="2019-03" db="EMBL/GenBank/DDBJ databases">
        <title>Single cell metagenomics reveals metabolic interactions within the superorganism composed of flagellate Streblomastix strix and complex community of Bacteroidetes bacteria on its surface.</title>
        <authorList>
            <person name="Treitli S.C."/>
            <person name="Kolisko M."/>
            <person name="Husnik F."/>
            <person name="Keeling P."/>
            <person name="Hampl V."/>
        </authorList>
    </citation>
    <scope>NUCLEOTIDE SEQUENCE [LARGE SCALE GENOMIC DNA]</scope>
    <source>
        <strain evidence="5">ST1C</strain>
    </source>
</reference>
<proteinExistence type="predicted"/>
<evidence type="ECO:0000259" key="3">
    <source>
        <dbReference type="PROSITE" id="PS50102"/>
    </source>
</evidence>
<dbReference type="PANTHER" id="PTHR10579:SF43">
    <property type="entry name" value="ZINC FINGER (C3HC4-TYPE RING FINGER) FAMILY PROTEIN"/>
    <property type="match status" value="1"/>
</dbReference>
<dbReference type="PANTHER" id="PTHR10579">
    <property type="entry name" value="CALCIUM-ACTIVATED CHLORIDE CHANNEL REGULATOR"/>
    <property type="match status" value="1"/>
</dbReference>
<dbReference type="SMART" id="SM00327">
    <property type="entry name" value="VWA"/>
    <property type="match status" value="1"/>
</dbReference>
<feature type="compositionally biased region" description="Polar residues" evidence="2">
    <location>
        <begin position="724"/>
        <end position="750"/>
    </location>
</feature>
<dbReference type="OrthoDB" id="299997at2759"/>
<feature type="region of interest" description="Disordered" evidence="2">
    <location>
        <begin position="717"/>
        <end position="764"/>
    </location>
</feature>
<evidence type="ECO:0000256" key="1">
    <source>
        <dbReference type="PROSITE-ProRule" id="PRU00176"/>
    </source>
</evidence>
<dbReference type="InterPro" id="IPR012677">
    <property type="entry name" value="Nucleotide-bd_a/b_plait_sf"/>
</dbReference>
<dbReference type="InterPro" id="IPR035979">
    <property type="entry name" value="RBD_domain_sf"/>
</dbReference>
<dbReference type="SMART" id="SM00360">
    <property type="entry name" value="RRM"/>
    <property type="match status" value="1"/>
</dbReference>
<comment type="caution">
    <text evidence="5">The sequence shown here is derived from an EMBL/GenBank/DDBJ whole genome shotgun (WGS) entry which is preliminary data.</text>
</comment>
<sequence>MSDFLRLNADYGARAISSTQNNVRLDILITVVAPQISQQHSPVSYVLVLDKSGSMKDDNKLPCAIKAVEVLIDQLDSRDKIGIIEFDSQVAVRLPLTSPHSKEQIRNILSGINAMGQTNISDALQKAQQILLTPSAQGTKRIILLSDGQANRGIKDSDGIGNVAGSERESNVCITSIGLGTDYNEDTMLKVAQKGGGNFYHVREAIDLVGIFQAEMRLAKDFVTSKTKSKLLTTGSVNSVKIRGYGNRTGNATKQRGSQWSLTQDEFVKETIIDMNDFTSGEQRQILLELIINPRQVERSQSQLLSPQRLQLGVFQLQYCKFQQGTIEQCEVPLFVMVDDNVQRRNQANELAAETIERVQAEVLQAESDEQHDRAMEELERGNVQSARQILMTHNSKIQQYVSQTELGSRRVTPSFKSLQSQTSRFANTLQQLNSSSMDSKTRRDMHLQSVQDHSQRAQGLFSSAQIAQTSADAINAMFRSQQGSQLSSQLSHHQGSAHQTPSNASVHLTPSYPQLKQKSVSSNVLQRSSYQTPQQKPAYSSLWSSNSQQQLHPDHKSTDSLSIGSASQSSVHTTAQVNRLIVRNIDSTISSPDLYRIFKKYNPISLDVKPEGQSGQTQVATISFSNREATANALSDIHGVVLKQKQLKVELDGEQQPQQQSLHDGHQQSYKDINYPSNQQQQYQIKQSSSLSQLHQQPSNIFGRQQPIYESTISSSPHFISSNAQGSRQFQVDSRTPHSQIPQTTSAGSQRGHRRSNTNDIFPSQTITSFETSYSAYGKH</sequence>
<organism evidence="5 6">
    <name type="scientific">Streblomastix strix</name>
    <dbReference type="NCBI Taxonomy" id="222440"/>
    <lineage>
        <taxon>Eukaryota</taxon>
        <taxon>Metamonada</taxon>
        <taxon>Preaxostyla</taxon>
        <taxon>Oxymonadida</taxon>
        <taxon>Streblomastigidae</taxon>
        <taxon>Streblomastix</taxon>
    </lineage>
</organism>
<dbReference type="CDD" id="cd00590">
    <property type="entry name" value="RRM_SF"/>
    <property type="match status" value="1"/>
</dbReference>
<dbReference type="EMBL" id="SNRW01001519">
    <property type="protein sequence ID" value="KAA6396089.1"/>
    <property type="molecule type" value="Genomic_DNA"/>
</dbReference>
<dbReference type="InterPro" id="IPR051266">
    <property type="entry name" value="CLCR"/>
</dbReference>
<feature type="compositionally biased region" description="Polar residues" evidence="2">
    <location>
        <begin position="498"/>
        <end position="539"/>
    </location>
</feature>
<feature type="compositionally biased region" description="Polar residues" evidence="2">
    <location>
        <begin position="560"/>
        <end position="570"/>
    </location>
</feature>
<dbReference type="SUPFAM" id="SSF54928">
    <property type="entry name" value="RNA-binding domain, RBD"/>
    <property type="match status" value="1"/>
</dbReference>
<dbReference type="Gene3D" id="3.30.70.330">
    <property type="match status" value="1"/>
</dbReference>
<feature type="compositionally biased region" description="Polar residues" evidence="2">
    <location>
        <begin position="656"/>
        <end position="672"/>
    </location>
</feature>
<feature type="domain" description="RRM" evidence="3">
    <location>
        <begin position="579"/>
        <end position="655"/>
    </location>
</feature>
<protein>
    <submittedName>
        <fullName evidence="5">Putative VWA domain-containing protein</fullName>
    </submittedName>
</protein>
<feature type="region of interest" description="Disordered" evidence="2">
    <location>
        <begin position="481"/>
        <end position="570"/>
    </location>
</feature>
<evidence type="ECO:0000313" key="6">
    <source>
        <dbReference type="Proteomes" id="UP000324800"/>
    </source>
</evidence>
<dbReference type="InterPro" id="IPR002035">
    <property type="entry name" value="VWF_A"/>
</dbReference>
<keyword evidence="1" id="KW-0694">RNA-binding</keyword>
<feature type="compositionally biased region" description="Polar residues" evidence="2">
    <location>
        <begin position="449"/>
        <end position="459"/>
    </location>
</feature>
<name>A0A5J4WPH3_9EUKA</name>
<feature type="compositionally biased region" description="Low complexity" evidence="2">
    <location>
        <begin position="674"/>
        <end position="699"/>
    </location>
</feature>
<dbReference type="InterPro" id="IPR036465">
    <property type="entry name" value="vWFA_dom_sf"/>
</dbReference>
<dbReference type="Proteomes" id="UP000324800">
    <property type="component" value="Unassembled WGS sequence"/>
</dbReference>
<dbReference type="Pfam" id="PF00092">
    <property type="entry name" value="VWA"/>
    <property type="match status" value="1"/>
</dbReference>
<feature type="region of interest" description="Disordered" evidence="2">
    <location>
        <begin position="434"/>
        <end position="459"/>
    </location>
</feature>
<dbReference type="AlphaFoldDB" id="A0A5J4WPH3"/>
<evidence type="ECO:0000256" key="2">
    <source>
        <dbReference type="SAM" id="MobiDB-lite"/>
    </source>
</evidence>
<dbReference type="GO" id="GO:0003723">
    <property type="term" value="F:RNA binding"/>
    <property type="evidence" value="ECO:0007669"/>
    <property type="project" value="UniProtKB-UniRule"/>
</dbReference>
<dbReference type="Gene3D" id="3.40.50.410">
    <property type="entry name" value="von Willebrand factor, type A domain"/>
    <property type="match status" value="1"/>
</dbReference>
<dbReference type="Pfam" id="PF00076">
    <property type="entry name" value="RRM_1"/>
    <property type="match status" value="1"/>
</dbReference>
<feature type="compositionally biased region" description="Low complexity" evidence="2">
    <location>
        <begin position="481"/>
        <end position="497"/>
    </location>
</feature>
<feature type="compositionally biased region" description="Low complexity" evidence="2">
    <location>
        <begin position="541"/>
        <end position="552"/>
    </location>
</feature>
<gene>
    <name evidence="5" type="ORF">EZS28_008383</name>
</gene>
<evidence type="ECO:0000259" key="4">
    <source>
        <dbReference type="PROSITE" id="PS50234"/>
    </source>
</evidence>
<dbReference type="SUPFAM" id="SSF53300">
    <property type="entry name" value="vWA-like"/>
    <property type="match status" value="1"/>
</dbReference>